<dbReference type="PANTHER" id="PTHR43583">
    <property type="entry name" value="2-IMINOACETATE SYNTHASE"/>
    <property type="match status" value="1"/>
</dbReference>
<dbReference type="InterPro" id="IPR007197">
    <property type="entry name" value="rSAM"/>
</dbReference>
<evidence type="ECO:0000256" key="1">
    <source>
        <dbReference type="ARBA" id="ARBA00001966"/>
    </source>
</evidence>
<dbReference type="NCBIfam" id="TIGR02351">
    <property type="entry name" value="thiH"/>
    <property type="match status" value="1"/>
</dbReference>
<comment type="cofactor">
    <cofactor evidence="1">
        <name>[4Fe-4S] cluster</name>
        <dbReference type="ChEBI" id="CHEBI:49883"/>
    </cofactor>
</comment>
<evidence type="ECO:0000313" key="9">
    <source>
        <dbReference type="Proteomes" id="UP000789803"/>
    </source>
</evidence>
<dbReference type="SFLD" id="SFLDG01081">
    <property type="entry name" value="cleavage_of_the_Ca-Cb_bond_in"/>
    <property type="match status" value="1"/>
</dbReference>
<reference evidence="8 9" key="1">
    <citation type="submission" date="2020-11" db="EMBL/GenBank/DDBJ databases">
        <authorList>
            <person name="Peeters C."/>
        </authorList>
    </citation>
    <scope>NUCLEOTIDE SEQUENCE [LARGE SCALE GENOMIC DNA]</scope>
    <source>
        <strain evidence="8 9">LMG 7974</strain>
    </source>
</reference>
<name>A0ABN7KCF9_9BACT</name>
<sequence>MLDKTNSVFDLTPDMQDIGTDIMDEVLKQRNEYEPENYSKDDVLNALNARNFTIQNFKALLSSQAEPFLEDMAQKARAITRANFGLNINFFTPIYIANHCDNNCVYCGFSLKNKIKRAKLSDDELRNELSIIAKTGLREILILTGESDKESGVSFIANAAKIASEYFRVVGVEIQPLNSDEYEILHANGVDYVTCYQETYEPNKYSRVHLQGKKRSFKYRFNTQERALMGGMRGVAFGGLLGLDDFRKDAFATGLHAELIRKKYPQAEISLSVPRLRPIINNNKINPRDVTERKLLQVLCAYRLMFPTANITISTRENARFRDNVIQIACNKMSAGVNTGVGGLETGEKKGDEQFEISDPRSVSQIFTAVKNTGLEPLMSEYIYL</sequence>
<feature type="domain" description="Biotin and thiamin synthesis-associated" evidence="7">
    <location>
        <begin position="272"/>
        <end position="377"/>
    </location>
</feature>
<dbReference type="Pfam" id="PF06968">
    <property type="entry name" value="BATS"/>
    <property type="match status" value="1"/>
</dbReference>
<keyword evidence="2" id="KW-0004">4Fe-4S</keyword>
<dbReference type="SFLD" id="SFLDS00029">
    <property type="entry name" value="Radical_SAM"/>
    <property type="match status" value="1"/>
</dbReference>
<dbReference type="Gene3D" id="3.20.20.70">
    <property type="entry name" value="Aldolase class I"/>
    <property type="match status" value="1"/>
</dbReference>
<dbReference type="RefSeq" id="WP_229933490.1">
    <property type="nucleotide sequence ID" value="NZ_CAJHOF010000019.1"/>
</dbReference>
<dbReference type="CDD" id="cd01335">
    <property type="entry name" value="Radical_SAM"/>
    <property type="match status" value="1"/>
</dbReference>
<dbReference type="SMART" id="SM00876">
    <property type="entry name" value="BATS"/>
    <property type="match status" value="1"/>
</dbReference>
<comment type="caution">
    <text evidence="8">The sequence shown here is derived from an EMBL/GenBank/DDBJ whole genome shotgun (WGS) entry which is preliminary data.</text>
</comment>
<keyword evidence="3" id="KW-0949">S-adenosyl-L-methionine</keyword>
<evidence type="ECO:0000256" key="2">
    <source>
        <dbReference type="ARBA" id="ARBA00022485"/>
    </source>
</evidence>
<dbReference type="SFLD" id="SFLDF00301">
    <property type="entry name" value="2-iminoacetate_synthase_(ThiH)"/>
    <property type="match status" value="1"/>
</dbReference>
<evidence type="ECO:0000256" key="3">
    <source>
        <dbReference type="ARBA" id="ARBA00022691"/>
    </source>
</evidence>
<dbReference type="SFLD" id="SFLDG01060">
    <property type="entry name" value="BATS_domain_containing"/>
    <property type="match status" value="1"/>
</dbReference>
<keyword evidence="5" id="KW-0408">Iron</keyword>
<dbReference type="PANTHER" id="PTHR43583:SF1">
    <property type="entry name" value="2-IMINOACETATE SYNTHASE"/>
    <property type="match status" value="1"/>
</dbReference>
<dbReference type="Proteomes" id="UP000789803">
    <property type="component" value="Unassembled WGS sequence"/>
</dbReference>
<organism evidence="8 9">
    <name type="scientific">Campylobacter majalis</name>
    <dbReference type="NCBI Taxonomy" id="2790656"/>
    <lineage>
        <taxon>Bacteria</taxon>
        <taxon>Pseudomonadati</taxon>
        <taxon>Campylobacterota</taxon>
        <taxon>Epsilonproteobacteria</taxon>
        <taxon>Campylobacterales</taxon>
        <taxon>Campylobacteraceae</taxon>
        <taxon>Campylobacter</taxon>
    </lineage>
</organism>
<evidence type="ECO:0000313" key="8">
    <source>
        <dbReference type="EMBL" id="CAD7289642.1"/>
    </source>
</evidence>
<keyword evidence="9" id="KW-1185">Reference proteome</keyword>
<proteinExistence type="predicted"/>
<dbReference type="Pfam" id="PF04055">
    <property type="entry name" value="Radical_SAM"/>
    <property type="match status" value="1"/>
</dbReference>
<dbReference type="InterPro" id="IPR034428">
    <property type="entry name" value="ThiH/NoCL/HydG-like"/>
</dbReference>
<dbReference type="SUPFAM" id="SSF102114">
    <property type="entry name" value="Radical SAM enzymes"/>
    <property type="match status" value="1"/>
</dbReference>
<evidence type="ECO:0000256" key="5">
    <source>
        <dbReference type="ARBA" id="ARBA00023004"/>
    </source>
</evidence>
<evidence type="ECO:0000256" key="6">
    <source>
        <dbReference type="ARBA" id="ARBA00023014"/>
    </source>
</evidence>
<gene>
    <name evidence="8" type="primary">thiH</name>
    <name evidence="8" type="ORF">LMG7974_01719</name>
</gene>
<evidence type="ECO:0000259" key="7">
    <source>
        <dbReference type="SMART" id="SM00876"/>
    </source>
</evidence>
<evidence type="ECO:0000256" key="4">
    <source>
        <dbReference type="ARBA" id="ARBA00022723"/>
    </source>
</evidence>
<keyword evidence="4" id="KW-0479">Metal-binding</keyword>
<keyword evidence="6" id="KW-0411">Iron-sulfur</keyword>
<dbReference type="InterPro" id="IPR013785">
    <property type="entry name" value="Aldolase_TIM"/>
</dbReference>
<dbReference type="EMBL" id="CAJHOF010000019">
    <property type="protein sequence ID" value="CAD7289642.1"/>
    <property type="molecule type" value="Genomic_DNA"/>
</dbReference>
<accession>A0ABN7KCF9</accession>
<dbReference type="InterPro" id="IPR012726">
    <property type="entry name" value="ThiH"/>
</dbReference>
<dbReference type="GO" id="GO:0036355">
    <property type="term" value="F:2-iminoacetate synthase activity"/>
    <property type="evidence" value="ECO:0007669"/>
    <property type="project" value="UniProtKB-EC"/>
</dbReference>
<dbReference type="InterPro" id="IPR010722">
    <property type="entry name" value="BATS_dom"/>
</dbReference>
<dbReference type="EC" id="4.1.99.19" evidence="8"/>
<keyword evidence="8" id="KW-0456">Lyase</keyword>
<dbReference type="InterPro" id="IPR058240">
    <property type="entry name" value="rSAM_sf"/>
</dbReference>
<protein>
    <submittedName>
        <fullName evidence="8">2-iminoacetate synthase</fullName>
        <ecNumber evidence="8">4.1.99.19</ecNumber>
    </submittedName>
</protein>